<organism evidence="2 3">
    <name type="scientific">Lacinutrix neustonica</name>
    <dbReference type="NCBI Taxonomy" id="2980107"/>
    <lineage>
        <taxon>Bacteria</taxon>
        <taxon>Pseudomonadati</taxon>
        <taxon>Bacteroidota</taxon>
        <taxon>Flavobacteriia</taxon>
        <taxon>Flavobacteriales</taxon>
        <taxon>Flavobacteriaceae</taxon>
        <taxon>Lacinutrix</taxon>
    </lineage>
</organism>
<dbReference type="RefSeq" id="WP_267675345.1">
    <property type="nucleotide sequence ID" value="NZ_CP113088.1"/>
</dbReference>
<keyword evidence="3" id="KW-1185">Reference proteome</keyword>
<evidence type="ECO:0000313" key="2">
    <source>
        <dbReference type="EMBL" id="WAC00797.1"/>
    </source>
</evidence>
<dbReference type="EMBL" id="CP113088">
    <property type="protein sequence ID" value="WAC00797.1"/>
    <property type="molecule type" value="Genomic_DNA"/>
</dbReference>
<reference evidence="2" key="1">
    <citation type="submission" date="2022-11" db="EMBL/GenBank/DDBJ databases">
        <title>Lacinutrix neustonica HL-RS19T sp. nov., isolated from the surface microlayer sample of brackish Lake Shihwa.</title>
        <authorList>
            <person name="Choi J.Y."/>
            <person name="Hwang C.Y."/>
        </authorList>
    </citation>
    <scope>NUCLEOTIDE SEQUENCE</scope>
    <source>
        <strain evidence="2">HL-RS19</strain>
    </source>
</reference>
<gene>
    <name evidence="2" type="ORF">N7U66_10850</name>
</gene>
<dbReference type="KEGG" id="lnu:N7U66_10850"/>
<dbReference type="AlphaFoldDB" id="A0A9E8SCK3"/>
<feature type="chain" id="PRO_5039021335" evidence="1">
    <location>
        <begin position="21"/>
        <end position="78"/>
    </location>
</feature>
<proteinExistence type="predicted"/>
<keyword evidence="1" id="KW-0732">Signal</keyword>
<feature type="signal peptide" evidence="1">
    <location>
        <begin position="1"/>
        <end position="20"/>
    </location>
</feature>
<accession>A0A9E8SCK3</accession>
<evidence type="ECO:0000256" key="1">
    <source>
        <dbReference type="SAM" id="SignalP"/>
    </source>
</evidence>
<dbReference type="Proteomes" id="UP001164705">
    <property type="component" value="Chromosome"/>
</dbReference>
<name>A0A9E8SCK3_9FLAO</name>
<evidence type="ECO:0000313" key="3">
    <source>
        <dbReference type="Proteomes" id="UP001164705"/>
    </source>
</evidence>
<protein>
    <submittedName>
        <fullName evidence="2">Uncharacterized protein</fullName>
    </submittedName>
</protein>
<sequence>MKLKFTLTAFLLCAYLSINAQEISDTSFGKGLLNFTAKDSSFSIKFAPRFQVRSESSWNHDGNQYGSPNTALLCVVRA</sequence>